<name>A0A8C4QQ91_EPTBU</name>
<evidence type="ECO:0000256" key="1">
    <source>
        <dbReference type="ARBA" id="ARBA00022737"/>
    </source>
</evidence>
<reference evidence="3" key="2">
    <citation type="submission" date="2025-09" db="UniProtKB">
        <authorList>
            <consortium name="Ensembl"/>
        </authorList>
    </citation>
    <scope>IDENTIFICATION</scope>
</reference>
<dbReference type="Proteomes" id="UP000694388">
    <property type="component" value="Unplaced"/>
</dbReference>
<dbReference type="SMART" id="SM00227">
    <property type="entry name" value="NEBU"/>
    <property type="match status" value="2"/>
</dbReference>
<dbReference type="GO" id="GO:0030018">
    <property type="term" value="C:Z disc"/>
    <property type="evidence" value="ECO:0007669"/>
    <property type="project" value="InterPro"/>
</dbReference>
<proteinExistence type="predicted"/>
<dbReference type="PANTHER" id="PTHR11039">
    <property type="entry name" value="NEBULIN"/>
    <property type="match status" value="1"/>
</dbReference>
<dbReference type="GO" id="GO:0051015">
    <property type="term" value="F:actin filament binding"/>
    <property type="evidence" value="ECO:0007669"/>
    <property type="project" value="InterPro"/>
</dbReference>
<dbReference type="PANTHER" id="PTHR11039:SF39">
    <property type="entry name" value="NEBULIN-RELATED-ANCHORING PROTEIN"/>
    <property type="match status" value="1"/>
</dbReference>
<keyword evidence="4" id="KW-1185">Reference proteome</keyword>
<dbReference type="PROSITE" id="PS51216">
    <property type="entry name" value="NEBULIN"/>
    <property type="match status" value="2"/>
</dbReference>
<sequence length="135" mass="15783">MTPEYDVMKKSSQCKDIKYKHPVSKIPFTQVDDSPEQRQDKKNLLQFSNLNYKAAYEKQKDKCTLPADFPHFLQSRVNAYNLSDFWYKRGWEDDKANCHVMGDAIPVRAAKAHQGYHQRGGFAHESSSYWLLDSF</sequence>
<keyword evidence="2" id="KW-0009">Actin-binding</keyword>
<dbReference type="GeneTree" id="ENSGT00940000154533"/>
<protein>
    <submittedName>
        <fullName evidence="3">Uncharacterized protein</fullName>
    </submittedName>
</protein>
<evidence type="ECO:0000313" key="4">
    <source>
        <dbReference type="Proteomes" id="UP000694388"/>
    </source>
</evidence>
<evidence type="ECO:0000256" key="2">
    <source>
        <dbReference type="ARBA" id="ARBA00023203"/>
    </source>
</evidence>
<dbReference type="InterPro" id="IPR055297">
    <property type="entry name" value="NEBU/NEBL"/>
</dbReference>
<evidence type="ECO:0000313" key="3">
    <source>
        <dbReference type="Ensembl" id="ENSEBUP00000018986.1"/>
    </source>
</evidence>
<dbReference type="Ensembl" id="ENSEBUT00000019562.1">
    <property type="protein sequence ID" value="ENSEBUP00000018986.1"/>
    <property type="gene ID" value="ENSEBUG00000011842.1"/>
</dbReference>
<dbReference type="Pfam" id="PF00880">
    <property type="entry name" value="Nebulin"/>
    <property type="match status" value="1"/>
</dbReference>
<organism evidence="3 4">
    <name type="scientific">Eptatretus burgeri</name>
    <name type="common">Inshore hagfish</name>
    <dbReference type="NCBI Taxonomy" id="7764"/>
    <lineage>
        <taxon>Eukaryota</taxon>
        <taxon>Metazoa</taxon>
        <taxon>Chordata</taxon>
        <taxon>Craniata</taxon>
        <taxon>Vertebrata</taxon>
        <taxon>Cyclostomata</taxon>
        <taxon>Myxini</taxon>
        <taxon>Myxiniformes</taxon>
        <taxon>Myxinidae</taxon>
        <taxon>Eptatretinae</taxon>
        <taxon>Eptatretus</taxon>
    </lineage>
</organism>
<keyword evidence="1" id="KW-0677">Repeat</keyword>
<dbReference type="InterPro" id="IPR000900">
    <property type="entry name" value="Nebulin_repeat"/>
</dbReference>
<accession>A0A8C4QQ91</accession>
<dbReference type="AlphaFoldDB" id="A0A8C4QQ91"/>
<dbReference type="GO" id="GO:0071691">
    <property type="term" value="P:cardiac muscle thin filament assembly"/>
    <property type="evidence" value="ECO:0007669"/>
    <property type="project" value="TreeGrafter"/>
</dbReference>
<reference evidence="3" key="1">
    <citation type="submission" date="2025-08" db="UniProtKB">
        <authorList>
            <consortium name="Ensembl"/>
        </authorList>
    </citation>
    <scope>IDENTIFICATION</scope>
</reference>